<protein>
    <recommendedName>
        <fullName evidence="3">Deoxynucleoside monophosphate kinase</fullName>
    </recommendedName>
</protein>
<dbReference type="InterPro" id="IPR027417">
    <property type="entry name" value="P-loop_NTPase"/>
</dbReference>
<reference evidence="1" key="1">
    <citation type="submission" date="2023-03" db="EMBL/GenBank/DDBJ databases">
        <authorList>
            <person name="Cao G."/>
            <person name="Liao Y."/>
        </authorList>
    </citation>
    <scope>NUCLEOTIDE SEQUENCE</scope>
    <source>
        <strain evidence="1">PSA6</strain>
    </source>
</reference>
<keyword evidence="2" id="KW-1185">Reference proteome</keyword>
<sequence length="245" mass="28271">MTQLIALTSVRGRSGKDTLIEQLQARGLVVDRVAFGDILKEQCAEELDNWTTPKDTLLQWFHNDMKDREVPDLAIKHIKDGPYRRWLMDVAERNGDGKWMEAARSPRWHLQKYGTDYRRNYLNNPHVWLQAGLDHIKGLVDAGAQLIVVTDLRQRNEYCALVSLTHDCKDQTEHPAFLKVERDERIKPCQTVRLHRMWFVPGVDDAEYHVTDVDLIGFSMSAVILNVWGNPSDMVDQLIRQGGLK</sequence>
<accession>A0AAF0K124</accession>
<evidence type="ECO:0008006" key="3">
    <source>
        <dbReference type="Google" id="ProtNLM"/>
    </source>
</evidence>
<evidence type="ECO:0000313" key="1">
    <source>
        <dbReference type="EMBL" id="WGH15437.1"/>
    </source>
</evidence>
<dbReference type="Proteomes" id="UP001224657">
    <property type="component" value="Segment"/>
</dbReference>
<proteinExistence type="predicted"/>
<dbReference type="Gene3D" id="3.40.50.300">
    <property type="entry name" value="P-loop containing nucleotide triphosphate hydrolases"/>
    <property type="match status" value="1"/>
</dbReference>
<dbReference type="EMBL" id="OQ716796">
    <property type="protein sequence ID" value="WGH15437.1"/>
    <property type="molecule type" value="Genomic_DNA"/>
</dbReference>
<organism evidence="1 2">
    <name type="scientific">Pseudomonas phage PSA6</name>
    <dbReference type="NCBI Taxonomy" id="3038281"/>
    <lineage>
        <taxon>Viruses</taxon>
        <taxon>Duplodnaviria</taxon>
        <taxon>Heunggongvirae</taxon>
        <taxon>Uroviricota</taxon>
        <taxon>Caudoviricetes</taxon>
        <taxon>Autographivirales</taxon>
        <taxon>Autotranscriptaviridae</taxon>
        <taxon>Studiervirinae</taxon>
        <taxon>Phutvirus</taxon>
        <taxon>Phutvirus PSA6</taxon>
    </lineage>
</organism>
<name>A0AAF0K124_9CAUD</name>
<evidence type="ECO:0000313" key="2">
    <source>
        <dbReference type="Proteomes" id="UP001224657"/>
    </source>
</evidence>